<proteinExistence type="predicted"/>
<dbReference type="EMBL" id="CP060696">
    <property type="protein sequence ID" value="QNO19067.1"/>
    <property type="molecule type" value="Genomic_DNA"/>
</dbReference>
<sequence length="130" mass="13929">MKKLNIVMLVCAVVIAALLVVSLSVSNDVLETKKTPSSTFVYSSANAPSSQESTAPPTSSAVSSGGRMAVYLVKTYNGEIGIFRVGETVPFRILHVKTESLPAADQRLLHSGISVQTSEELQRIVEDYIS</sequence>
<dbReference type="Proteomes" id="UP000516046">
    <property type="component" value="Chromosome"/>
</dbReference>
<feature type="compositionally biased region" description="Low complexity" evidence="1">
    <location>
        <begin position="53"/>
        <end position="63"/>
    </location>
</feature>
<evidence type="ECO:0000256" key="1">
    <source>
        <dbReference type="SAM" id="MobiDB-lite"/>
    </source>
</evidence>
<keyword evidence="3" id="KW-1185">Reference proteome</keyword>
<evidence type="ECO:0000313" key="3">
    <source>
        <dbReference type="Proteomes" id="UP000516046"/>
    </source>
</evidence>
<accession>A0A7G9WK55</accession>
<dbReference type="RefSeq" id="WP_212508136.1">
    <property type="nucleotide sequence ID" value="NZ_CP060696.1"/>
</dbReference>
<dbReference type="AlphaFoldDB" id="A0A7G9WK55"/>
<reference evidence="2 3" key="1">
    <citation type="submission" date="2020-08" db="EMBL/GenBank/DDBJ databases">
        <authorList>
            <person name="Ren C."/>
            <person name="Gu Y."/>
            <person name="Xu Y."/>
        </authorList>
    </citation>
    <scope>NUCLEOTIDE SEQUENCE [LARGE SCALE GENOMIC DNA]</scope>
    <source>
        <strain evidence="2 3">LBM18003</strain>
    </source>
</reference>
<protein>
    <recommendedName>
        <fullName evidence="4">Bypass of forespore C C-terminal domain-containing protein</fullName>
    </recommendedName>
</protein>
<feature type="compositionally biased region" description="Polar residues" evidence="1">
    <location>
        <begin position="41"/>
        <end position="52"/>
    </location>
</feature>
<dbReference type="KEGG" id="caml:H6X83_05475"/>
<evidence type="ECO:0000313" key="2">
    <source>
        <dbReference type="EMBL" id="QNO19067.1"/>
    </source>
</evidence>
<organism evidence="2 3">
    <name type="scientific">Caproicibacterium amylolyticum</name>
    <dbReference type="NCBI Taxonomy" id="2766537"/>
    <lineage>
        <taxon>Bacteria</taxon>
        <taxon>Bacillati</taxon>
        <taxon>Bacillota</taxon>
        <taxon>Clostridia</taxon>
        <taxon>Eubacteriales</taxon>
        <taxon>Oscillospiraceae</taxon>
        <taxon>Caproicibacterium</taxon>
    </lineage>
</organism>
<evidence type="ECO:0008006" key="4">
    <source>
        <dbReference type="Google" id="ProtNLM"/>
    </source>
</evidence>
<name>A0A7G9WK55_9FIRM</name>
<gene>
    <name evidence="2" type="ORF">H6X83_05475</name>
</gene>
<feature type="region of interest" description="Disordered" evidence="1">
    <location>
        <begin position="41"/>
        <end position="63"/>
    </location>
</feature>